<reference evidence="1" key="1">
    <citation type="journal article" date="2021" name="Sci. Rep.">
        <title>Diploid genomic architecture of Nitzschia inconspicua, an elite biomass production diatom.</title>
        <authorList>
            <person name="Oliver A."/>
            <person name="Podell S."/>
            <person name="Pinowska A."/>
            <person name="Traller J.C."/>
            <person name="Smith S.R."/>
            <person name="McClure R."/>
            <person name="Beliaev A."/>
            <person name="Bohutskyi P."/>
            <person name="Hill E.A."/>
            <person name="Rabines A."/>
            <person name="Zheng H."/>
            <person name="Allen L.Z."/>
            <person name="Kuo A."/>
            <person name="Grigoriev I.V."/>
            <person name="Allen A.E."/>
            <person name="Hazlebeck D."/>
            <person name="Allen E.E."/>
        </authorList>
    </citation>
    <scope>NUCLEOTIDE SEQUENCE</scope>
    <source>
        <strain evidence="1">Hildebrandi</strain>
    </source>
</reference>
<name>A0A9K3PW82_9STRA</name>
<evidence type="ECO:0000313" key="2">
    <source>
        <dbReference type="Proteomes" id="UP000693970"/>
    </source>
</evidence>
<keyword evidence="2" id="KW-1185">Reference proteome</keyword>
<proteinExistence type="predicted"/>
<organism evidence="1 2">
    <name type="scientific">Nitzschia inconspicua</name>
    <dbReference type="NCBI Taxonomy" id="303405"/>
    <lineage>
        <taxon>Eukaryota</taxon>
        <taxon>Sar</taxon>
        <taxon>Stramenopiles</taxon>
        <taxon>Ochrophyta</taxon>
        <taxon>Bacillariophyta</taxon>
        <taxon>Bacillariophyceae</taxon>
        <taxon>Bacillariophycidae</taxon>
        <taxon>Bacillariales</taxon>
        <taxon>Bacillariaceae</taxon>
        <taxon>Nitzschia</taxon>
    </lineage>
</organism>
<reference evidence="1" key="2">
    <citation type="submission" date="2021-04" db="EMBL/GenBank/DDBJ databases">
        <authorList>
            <person name="Podell S."/>
        </authorList>
    </citation>
    <scope>NUCLEOTIDE SEQUENCE</scope>
    <source>
        <strain evidence="1">Hildebrandi</strain>
    </source>
</reference>
<accession>A0A9K3PW82</accession>
<dbReference type="Proteomes" id="UP000693970">
    <property type="component" value="Unassembled WGS sequence"/>
</dbReference>
<comment type="caution">
    <text evidence="1">The sequence shown here is derived from an EMBL/GenBank/DDBJ whole genome shotgun (WGS) entry which is preliminary data.</text>
</comment>
<dbReference type="AlphaFoldDB" id="A0A9K3PW82"/>
<dbReference type="OrthoDB" id="54072at2759"/>
<evidence type="ECO:0000313" key="1">
    <source>
        <dbReference type="EMBL" id="KAG7361963.1"/>
    </source>
</evidence>
<gene>
    <name evidence="1" type="ORF">IV203_025629</name>
</gene>
<sequence length="115" mass="13565">MELTKTKFLEEANRSINTELQIFHATYPKVPVSKIKLHDHPSLLMPYFGSNCPPDDTRKEKVMDALRKLKDGSGNPLKYKDDVYWYLAEPYRQGLSIVARLRLQFDPYFQLFPYH</sequence>
<protein>
    <submittedName>
        <fullName evidence="1">Uncharacterized protein</fullName>
    </submittedName>
</protein>
<dbReference type="EMBL" id="JAGRRH010000012">
    <property type="protein sequence ID" value="KAG7361963.1"/>
    <property type="molecule type" value="Genomic_DNA"/>
</dbReference>